<dbReference type="Pfam" id="PF01535">
    <property type="entry name" value="PPR"/>
    <property type="match status" value="3"/>
</dbReference>
<protein>
    <submittedName>
        <fullName evidence="4">Pentatricopeptide repeat-containing protein At1g56570 isoform X1</fullName>
    </submittedName>
</protein>
<gene>
    <name evidence="4" type="primary">LOC110792937</name>
</gene>
<dbReference type="GeneID" id="110792937"/>
<dbReference type="RefSeq" id="XP_021853449.2">
    <property type="nucleotide sequence ID" value="XM_021997757.2"/>
</dbReference>
<proteinExistence type="predicted"/>
<dbReference type="AlphaFoldDB" id="A0A9R0K024"/>
<dbReference type="KEGG" id="soe:110792937"/>
<sequence>MNTIKPSSPYIRPIPSMVLNALHCTQSKPNPSFSPKYPSILATNIIKSYFDKGVIKEARKLFDEMPDRDVVTWTAMITGYTSCNYESFAWNIFYEMLKEGVKPNAFTVSSVLKCCKGMKCYSCGALVHGLSVKHGLVGSIYVDNSLMDVYGTCCSSMDEACLVFRDVYPKTSVSWTTLIAGYTHRGDGYGGLRAFQQMLSEGAEQSAFSFSIAVKACALTGASSHGGQLHATSVKYGLNSSLPVMNSIIDMYCWFQCLSEASQCFNEMPQKDIISWNTLISGYKRSNSTMCLSLFTSMESQGFTPNCFTFTSVVAACADLSILTCGQQIHANILRKGLDRNMAIGNSLIDMYAKCGSISDSRKIFELLSFKDLVSWTSMMIAYGVHGYGVESVKLFDEMVKSGIRPDRVVFMTVLSACSHAGLVNEGLMYFDSMKTEYNIIPDQDIYGCVVDLLGRAGKVEAAYELIQNMPVNPNDSVWGALLGSCKAHKLPNLGKLAAQFMLEAKPDMARTYLLLSNLYASEGEWKDFAKMRKLMKGLGGRKEPGCSWIELKNDVYSFAVGDKVGPQTERVYEVLSMMILHMEVAGYVPDIDYSLHEFEDGIS</sequence>
<dbReference type="InterPro" id="IPR002885">
    <property type="entry name" value="PPR_rpt"/>
</dbReference>
<dbReference type="Pfam" id="PF13041">
    <property type="entry name" value="PPR_2"/>
    <property type="match status" value="3"/>
</dbReference>
<evidence type="ECO:0000256" key="2">
    <source>
        <dbReference type="PROSITE-ProRule" id="PRU00708"/>
    </source>
</evidence>
<dbReference type="InterPro" id="IPR046848">
    <property type="entry name" value="E_motif"/>
</dbReference>
<dbReference type="Proteomes" id="UP000813463">
    <property type="component" value="Chromosome 4"/>
</dbReference>
<dbReference type="Pfam" id="PF20431">
    <property type="entry name" value="E_motif"/>
    <property type="match status" value="1"/>
</dbReference>
<feature type="repeat" description="PPR" evidence="2">
    <location>
        <begin position="171"/>
        <end position="205"/>
    </location>
</feature>
<feature type="repeat" description="PPR" evidence="2">
    <location>
        <begin position="372"/>
        <end position="406"/>
    </location>
</feature>
<dbReference type="PANTHER" id="PTHR47926:SF448">
    <property type="entry name" value="PENTACOTRIPEPTIDE-REPEAT REGION OF PRORP DOMAIN-CONTAINING PROTEIN"/>
    <property type="match status" value="1"/>
</dbReference>
<dbReference type="PANTHER" id="PTHR47926">
    <property type="entry name" value="PENTATRICOPEPTIDE REPEAT-CONTAINING PROTEIN"/>
    <property type="match status" value="1"/>
</dbReference>
<dbReference type="Gene3D" id="1.25.40.10">
    <property type="entry name" value="Tetratricopeptide repeat domain"/>
    <property type="match status" value="4"/>
</dbReference>
<reference evidence="4" key="2">
    <citation type="submission" date="2025-08" db="UniProtKB">
        <authorList>
            <consortium name="RefSeq"/>
        </authorList>
    </citation>
    <scope>IDENTIFICATION</scope>
    <source>
        <tissue evidence="4">Leaf</tissue>
    </source>
</reference>
<dbReference type="GO" id="GO:0003723">
    <property type="term" value="F:RNA binding"/>
    <property type="evidence" value="ECO:0007669"/>
    <property type="project" value="InterPro"/>
</dbReference>
<evidence type="ECO:0000313" key="4">
    <source>
        <dbReference type="RefSeq" id="XP_021853449.2"/>
    </source>
</evidence>
<reference evidence="3" key="1">
    <citation type="journal article" date="2021" name="Nat. Commun.">
        <title>Genomic analyses provide insights into spinach domestication and the genetic basis of agronomic traits.</title>
        <authorList>
            <person name="Cai X."/>
            <person name="Sun X."/>
            <person name="Xu C."/>
            <person name="Sun H."/>
            <person name="Wang X."/>
            <person name="Ge C."/>
            <person name="Zhang Z."/>
            <person name="Wang Q."/>
            <person name="Fei Z."/>
            <person name="Jiao C."/>
            <person name="Wang Q."/>
        </authorList>
    </citation>
    <scope>NUCLEOTIDE SEQUENCE [LARGE SCALE GENOMIC DNA]</scope>
    <source>
        <strain evidence="3">cv. Varoflay</strain>
    </source>
</reference>
<feature type="repeat" description="PPR" evidence="2">
    <location>
        <begin position="69"/>
        <end position="103"/>
    </location>
</feature>
<keyword evidence="3" id="KW-1185">Reference proteome</keyword>
<keyword evidence="1" id="KW-0677">Repeat</keyword>
<dbReference type="GO" id="GO:0009451">
    <property type="term" value="P:RNA modification"/>
    <property type="evidence" value="ECO:0007669"/>
    <property type="project" value="InterPro"/>
</dbReference>
<accession>A0A9R0K024</accession>
<organism evidence="3 4">
    <name type="scientific">Spinacia oleracea</name>
    <name type="common">Spinach</name>
    <dbReference type="NCBI Taxonomy" id="3562"/>
    <lineage>
        <taxon>Eukaryota</taxon>
        <taxon>Viridiplantae</taxon>
        <taxon>Streptophyta</taxon>
        <taxon>Embryophyta</taxon>
        <taxon>Tracheophyta</taxon>
        <taxon>Spermatophyta</taxon>
        <taxon>Magnoliopsida</taxon>
        <taxon>eudicotyledons</taxon>
        <taxon>Gunneridae</taxon>
        <taxon>Pentapetalae</taxon>
        <taxon>Caryophyllales</taxon>
        <taxon>Chenopodiaceae</taxon>
        <taxon>Chenopodioideae</taxon>
        <taxon>Anserineae</taxon>
        <taxon>Spinacia</taxon>
    </lineage>
</organism>
<dbReference type="NCBIfam" id="TIGR00756">
    <property type="entry name" value="PPR"/>
    <property type="match status" value="4"/>
</dbReference>
<dbReference type="InterPro" id="IPR011990">
    <property type="entry name" value="TPR-like_helical_dom_sf"/>
</dbReference>
<name>A0A9R0K024_SPIOL</name>
<dbReference type="InterPro" id="IPR046960">
    <property type="entry name" value="PPR_At4g14850-like_plant"/>
</dbReference>
<dbReference type="PROSITE" id="PS51375">
    <property type="entry name" value="PPR"/>
    <property type="match status" value="3"/>
</dbReference>
<evidence type="ECO:0000256" key="1">
    <source>
        <dbReference type="ARBA" id="ARBA00022737"/>
    </source>
</evidence>
<evidence type="ECO:0000313" key="3">
    <source>
        <dbReference type="Proteomes" id="UP000813463"/>
    </source>
</evidence>